<sequence length="231" mass="26856">MPFQFKPDPNQDNLVIRPGMSAQQKGWIGRKQIERSQDARLEEAEEARTFERIRRRSEMSVSQGLRKYRGRRGLTQDQMAEELGCSVRAYRGYESGERDIPSSLLLQILARGDVDIHDLLNVRRDPVWAETHDKVIDRYNEAMALLSVHDLYLPVDAEAPARKIAGEVTELGAVETTSVPKRVAEEWAHLDHWYREGGWGLDAIEELLRERHEEERRAERRSRDAKRKDLE</sequence>
<comment type="caution">
    <text evidence="3">The sequence shown here is derived from an EMBL/GenBank/DDBJ whole genome shotgun (WGS) entry which is preliminary data.</text>
</comment>
<gene>
    <name evidence="3" type="ORF">DT23_15090</name>
</gene>
<dbReference type="eggNOG" id="ENOG5033T47">
    <property type="taxonomic scope" value="Bacteria"/>
</dbReference>
<protein>
    <recommendedName>
        <fullName evidence="2">HTH cro/C1-type domain-containing protein</fullName>
    </recommendedName>
</protein>
<dbReference type="InterPro" id="IPR001387">
    <property type="entry name" value="Cro/C1-type_HTH"/>
</dbReference>
<dbReference type="Pfam" id="PF01381">
    <property type="entry name" value="HTH_3"/>
    <property type="match status" value="1"/>
</dbReference>
<dbReference type="OrthoDB" id="7861047at2"/>
<name>A0A074JVL3_9RHOB</name>
<reference evidence="3 4" key="1">
    <citation type="journal article" date="2015" name="Antonie Van Leeuwenhoek">
        <title>Thioclava indica sp. nov., isolated from surface seawater of the Indian Ocean.</title>
        <authorList>
            <person name="Liu Y."/>
            <person name="Lai Q."/>
            <person name="Du J."/>
            <person name="Xu H."/>
            <person name="Jiang L."/>
            <person name="Shao Z."/>
        </authorList>
    </citation>
    <scope>NUCLEOTIDE SEQUENCE [LARGE SCALE GENOMIC DNA]</scope>
    <source>
        <strain evidence="3 4">DT23-4</strain>
    </source>
</reference>
<dbReference type="CDD" id="cd00093">
    <property type="entry name" value="HTH_XRE"/>
    <property type="match status" value="1"/>
</dbReference>
<evidence type="ECO:0000313" key="3">
    <source>
        <dbReference type="EMBL" id="KEO59950.1"/>
    </source>
</evidence>
<evidence type="ECO:0000256" key="1">
    <source>
        <dbReference type="SAM" id="MobiDB-lite"/>
    </source>
</evidence>
<feature type="domain" description="HTH cro/C1-type" evidence="2">
    <location>
        <begin position="65"/>
        <end position="119"/>
    </location>
</feature>
<dbReference type="Gene3D" id="1.10.260.40">
    <property type="entry name" value="lambda repressor-like DNA-binding domains"/>
    <property type="match status" value="1"/>
</dbReference>
<evidence type="ECO:0000313" key="4">
    <source>
        <dbReference type="Proteomes" id="UP000027471"/>
    </source>
</evidence>
<keyword evidence="4" id="KW-1185">Reference proteome</keyword>
<dbReference type="SUPFAM" id="SSF47413">
    <property type="entry name" value="lambda repressor-like DNA-binding domains"/>
    <property type="match status" value="1"/>
</dbReference>
<dbReference type="RefSeq" id="WP_038130649.1">
    <property type="nucleotide sequence ID" value="NZ_AUNB01000026.1"/>
</dbReference>
<dbReference type="Proteomes" id="UP000027471">
    <property type="component" value="Unassembled WGS sequence"/>
</dbReference>
<accession>A0A074JVL3</accession>
<evidence type="ECO:0000259" key="2">
    <source>
        <dbReference type="PROSITE" id="PS50943"/>
    </source>
</evidence>
<dbReference type="SMART" id="SM00530">
    <property type="entry name" value="HTH_XRE"/>
    <property type="match status" value="1"/>
</dbReference>
<dbReference type="EMBL" id="AUNB01000026">
    <property type="protein sequence ID" value="KEO59950.1"/>
    <property type="molecule type" value="Genomic_DNA"/>
</dbReference>
<proteinExistence type="predicted"/>
<dbReference type="InterPro" id="IPR010982">
    <property type="entry name" value="Lambda_DNA-bd_dom_sf"/>
</dbReference>
<feature type="region of interest" description="Disordered" evidence="1">
    <location>
        <begin position="212"/>
        <end position="231"/>
    </location>
</feature>
<organism evidence="3 4">
    <name type="scientific">Thioclava indica</name>
    <dbReference type="NCBI Taxonomy" id="1353528"/>
    <lineage>
        <taxon>Bacteria</taxon>
        <taxon>Pseudomonadati</taxon>
        <taxon>Pseudomonadota</taxon>
        <taxon>Alphaproteobacteria</taxon>
        <taxon>Rhodobacterales</taxon>
        <taxon>Paracoccaceae</taxon>
        <taxon>Thioclava</taxon>
    </lineage>
</organism>
<dbReference type="GO" id="GO:0003677">
    <property type="term" value="F:DNA binding"/>
    <property type="evidence" value="ECO:0007669"/>
    <property type="project" value="InterPro"/>
</dbReference>
<dbReference type="PROSITE" id="PS50943">
    <property type="entry name" value="HTH_CROC1"/>
    <property type="match status" value="1"/>
</dbReference>
<dbReference type="AlphaFoldDB" id="A0A074JVL3"/>